<evidence type="ECO:0000256" key="1">
    <source>
        <dbReference type="SAM" id="MobiDB-lite"/>
    </source>
</evidence>
<evidence type="ECO:0000313" key="3">
    <source>
        <dbReference type="Proteomes" id="UP001177003"/>
    </source>
</evidence>
<accession>A0AA36DWL6</accession>
<dbReference type="EMBL" id="OX465078">
    <property type="protein sequence ID" value="CAI9274105.1"/>
    <property type="molecule type" value="Genomic_DNA"/>
</dbReference>
<dbReference type="Proteomes" id="UP001177003">
    <property type="component" value="Chromosome 2"/>
</dbReference>
<proteinExistence type="predicted"/>
<reference evidence="2" key="1">
    <citation type="submission" date="2023-04" db="EMBL/GenBank/DDBJ databases">
        <authorList>
            <person name="Vijverberg K."/>
            <person name="Xiong W."/>
            <person name="Schranz E."/>
        </authorList>
    </citation>
    <scope>NUCLEOTIDE SEQUENCE</scope>
</reference>
<protein>
    <submittedName>
        <fullName evidence="2">Uncharacterized protein</fullName>
    </submittedName>
</protein>
<feature type="compositionally biased region" description="Polar residues" evidence="1">
    <location>
        <begin position="27"/>
        <end position="44"/>
    </location>
</feature>
<feature type="region of interest" description="Disordered" evidence="1">
    <location>
        <begin position="23"/>
        <end position="50"/>
    </location>
</feature>
<evidence type="ECO:0000313" key="2">
    <source>
        <dbReference type="EMBL" id="CAI9274105.1"/>
    </source>
</evidence>
<keyword evidence="3" id="KW-1185">Reference proteome</keyword>
<name>A0AA36DWL6_LACSI</name>
<sequence>MEALMNRSGYGHEDRLKILSIFDPQSDRQPSSSRGLSYQRSPNTEGRRTSLLTTNQLSTSSILKNPKDLRQSSREAAADDDSAAYHHLRNLPQPPQIDSQYFVLSHSCVSREAAADDDSAAYHHLRNLPQPLQLKQQFDSLESRVSNLEFLFNETWRRTSHFHSRMFTFIPFSWYCFKCETWESHLPCLESKMGITFSNGRIWGGKESIRQPTLGVAVLFHPKAWVEKMGTSCFANSQESKK</sequence>
<dbReference type="AlphaFoldDB" id="A0AA36DWL6"/>
<organism evidence="2 3">
    <name type="scientific">Lactuca saligna</name>
    <name type="common">Willowleaf lettuce</name>
    <dbReference type="NCBI Taxonomy" id="75948"/>
    <lineage>
        <taxon>Eukaryota</taxon>
        <taxon>Viridiplantae</taxon>
        <taxon>Streptophyta</taxon>
        <taxon>Embryophyta</taxon>
        <taxon>Tracheophyta</taxon>
        <taxon>Spermatophyta</taxon>
        <taxon>Magnoliopsida</taxon>
        <taxon>eudicotyledons</taxon>
        <taxon>Gunneridae</taxon>
        <taxon>Pentapetalae</taxon>
        <taxon>asterids</taxon>
        <taxon>campanulids</taxon>
        <taxon>Asterales</taxon>
        <taxon>Asteraceae</taxon>
        <taxon>Cichorioideae</taxon>
        <taxon>Cichorieae</taxon>
        <taxon>Lactucinae</taxon>
        <taxon>Lactuca</taxon>
    </lineage>
</organism>
<gene>
    <name evidence="2" type="ORF">LSALG_LOCUS14206</name>
</gene>